<feature type="domain" description="RagB/SusD" evidence="6">
    <location>
        <begin position="349"/>
        <end position="476"/>
    </location>
</feature>
<dbReference type="Gene3D" id="2.20.20.130">
    <property type="match status" value="1"/>
</dbReference>
<evidence type="ECO:0000256" key="5">
    <source>
        <dbReference type="ARBA" id="ARBA00023237"/>
    </source>
</evidence>
<evidence type="ECO:0000256" key="3">
    <source>
        <dbReference type="ARBA" id="ARBA00022729"/>
    </source>
</evidence>
<dbReference type="SUPFAM" id="SSF48452">
    <property type="entry name" value="TPR-like"/>
    <property type="match status" value="1"/>
</dbReference>
<dbReference type="Proteomes" id="UP001241656">
    <property type="component" value="Chromosome"/>
</dbReference>
<comment type="similarity">
    <text evidence="2">Belongs to the SusD family.</text>
</comment>
<dbReference type="RefSeq" id="WP_282903916.1">
    <property type="nucleotide sequence ID" value="NZ_CP124855.1"/>
</dbReference>
<evidence type="ECO:0000256" key="2">
    <source>
        <dbReference type="ARBA" id="ARBA00006275"/>
    </source>
</evidence>
<evidence type="ECO:0000259" key="7">
    <source>
        <dbReference type="Pfam" id="PF14322"/>
    </source>
</evidence>
<gene>
    <name evidence="8" type="ORF">QGN23_08585</name>
</gene>
<dbReference type="InterPro" id="IPR033985">
    <property type="entry name" value="SusD-like_N"/>
</dbReference>
<evidence type="ECO:0000259" key="6">
    <source>
        <dbReference type="Pfam" id="PF07980"/>
    </source>
</evidence>
<dbReference type="InterPro" id="IPR011990">
    <property type="entry name" value="TPR-like_helical_dom_sf"/>
</dbReference>
<evidence type="ECO:0000313" key="8">
    <source>
        <dbReference type="EMBL" id="WHF50493.1"/>
    </source>
</evidence>
<evidence type="ECO:0000313" key="9">
    <source>
        <dbReference type="Proteomes" id="UP001241656"/>
    </source>
</evidence>
<dbReference type="Pfam" id="PF14322">
    <property type="entry name" value="SusD-like_3"/>
    <property type="match status" value="1"/>
</dbReference>
<keyword evidence="9" id="KW-1185">Reference proteome</keyword>
<keyword evidence="4" id="KW-0472">Membrane</keyword>
<comment type="subcellular location">
    <subcellularLocation>
        <location evidence="1">Cell outer membrane</location>
    </subcellularLocation>
</comment>
<evidence type="ECO:0000256" key="4">
    <source>
        <dbReference type="ARBA" id="ARBA00023136"/>
    </source>
</evidence>
<dbReference type="Gene3D" id="1.25.40.390">
    <property type="match status" value="1"/>
</dbReference>
<organism evidence="8 9">
    <name type="scientific">Chryseobacterium gotjawalense</name>
    <dbReference type="NCBI Taxonomy" id="3042315"/>
    <lineage>
        <taxon>Bacteria</taxon>
        <taxon>Pseudomonadati</taxon>
        <taxon>Bacteroidota</taxon>
        <taxon>Flavobacteriia</taxon>
        <taxon>Flavobacteriales</taxon>
        <taxon>Weeksellaceae</taxon>
        <taxon>Chryseobacterium group</taxon>
        <taxon>Chryseobacterium</taxon>
    </lineage>
</organism>
<dbReference type="InterPro" id="IPR012944">
    <property type="entry name" value="SusD_RagB_dom"/>
</dbReference>
<sequence length="478" mass="52128">MKNTFLKIGLGVLLAATALNSCRDEFVDSQFFQSVQQSPLNSIEELESFVRGQYTTMRSSSYYGGDFLMIPEVRSDNMYSDFANGAGYYQTVASYSMVSSDQYATNPYQAMYTVLAKSNIIINNQPSGALTWKASQDPAAILQKSDYLKGQAYAIRALVLFDALRLFGQEYAGGLLGVVVPTKYDPTSLQTRSTVAATRSQIEADFDKAVTLMAPAALNLYGDKTTVNLLSVKGLMSRYYIYKGDFAKVRTLVNDVVTSGRYSVVGPNDYARSFTQANAAQNSMFELSVGSLADLGTTSIAYKLLPAPNGYGNMKVLTAMRANYSANDVRRDGITTANVLNGKYLNGFDNIHVLRYEEVLLNGAEAELQPGGSTVNALKYYNLILANRFKASTAIPVFVPAVAVTLDDIYMERRKELIGEGFGYWDLLRLGKPVTQRSSSGVAGTVRTVGNNLLAFPIPRAELNVPGTLVVPNPGYAN</sequence>
<reference evidence="8 9" key="1">
    <citation type="submission" date="2023-05" db="EMBL/GenBank/DDBJ databases">
        <title>Genomic insight into Chryseobacterium sp. wdc7 isolated forest soil (Gotjawal).</title>
        <authorList>
            <person name="Park S.-J."/>
        </authorList>
    </citation>
    <scope>NUCLEOTIDE SEQUENCE [LARGE SCALE GENOMIC DNA]</scope>
    <source>
        <strain evidence="9">wdc7</strain>
    </source>
</reference>
<dbReference type="Gene3D" id="1.25.40.900">
    <property type="match status" value="1"/>
</dbReference>
<feature type="domain" description="SusD-like N-terminal" evidence="7">
    <location>
        <begin position="73"/>
        <end position="215"/>
    </location>
</feature>
<dbReference type="EMBL" id="CP124855">
    <property type="protein sequence ID" value="WHF50493.1"/>
    <property type="molecule type" value="Genomic_DNA"/>
</dbReference>
<name>A0ABY8RBF1_9FLAO</name>
<protein>
    <submittedName>
        <fullName evidence="8">RagB/SusD family nutrient uptake outer membrane protein</fullName>
    </submittedName>
</protein>
<keyword evidence="5" id="KW-0998">Cell outer membrane</keyword>
<evidence type="ECO:0000256" key="1">
    <source>
        <dbReference type="ARBA" id="ARBA00004442"/>
    </source>
</evidence>
<proteinExistence type="inferred from homology"/>
<accession>A0ABY8RBF1</accession>
<dbReference type="Pfam" id="PF07980">
    <property type="entry name" value="SusD_RagB"/>
    <property type="match status" value="1"/>
</dbReference>
<keyword evidence="3" id="KW-0732">Signal</keyword>